<keyword evidence="1" id="KW-0812">Transmembrane</keyword>
<evidence type="ECO:0000313" key="3">
    <source>
        <dbReference type="Proteomes" id="UP000624325"/>
    </source>
</evidence>
<keyword evidence="1" id="KW-0472">Membrane</keyword>
<dbReference type="Proteomes" id="UP000624325">
    <property type="component" value="Unassembled WGS sequence"/>
</dbReference>
<proteinExistence type="predicted"/>
<keyword evidence="3" id="KW-1185">Reference proteome</keyword>
<organism evidence="2 3">
    <name type="scientific">Asanoa iriomotensis</name>
    <dbReference type="NCBI Taxonomy" id="234613"/>
    <lineage>
        <taxon>Bacteria</taxon>
        <taxon>Bacillati</taxon>
        <taxon>Actinomycetota</taxon>
        <taxon>Actinomycetes</taxon>
        <taxon>Micromonosporales</taxon>
        <taxon>Micromonosporaceae</taxon>
        <taxon>Asanoa</taxon>
    </lineage>
</organism>
<sequence>MIRRLSGATVVLVPLTALVLLPIATNVASDTIPASWRPYTWIAWLFLLVATATAVFRRLRSRPADLIYASRLDESPYADWTFFASKGVRESVFEVVTTATGSVALGFHTPGDEAVGANKALQTTKGYVEFRYKIDSAGGAGFVYFAMIPMRDNGLERRGLIEVGAEVQADARNPTSIYRQRLFPPHSHYGDGQWHQGRLAFDFTNLPAAYYAIFAPRINEGIERTGAARVWIADVEAHRT</sequence>
<dbReference type="EMBL" id="BONC01000004">
    <property type="protein sequence ID" value="GIF54853.1"/>
    <property type="molecule type" value="Genomic_DNA"/>
</dbReference>
<comment type="caution">
    <text evidence="2">The sequence shown here is derived from an EMBL/GenBank/DDBJ whole genome shotgun (WGS) entry which is preliminary data.</text>
</comment>
<evidence type="ECO:0000256" key="1">
    <source>
        <dbReference type="SAM" id="Phobius"/>
    </source>
</evidence>
<evidence type="ECO:0000313" key="2">
    <source>
        <dbReference type="EMBL" id="GIF54853.1"/>
    </source>
</evidence>
<reference evidence="2 3" key="1">
    <citation type="submission" date="2021-01" db="EMBL/GenBank/DDBJ databases">
        <title>Whole genome shotgun sequence of Asanoa iriomotensis NBRC 100142.</title>
        <authorList>
            <person name="Komaki H."/>
            <person name="Tamura T."/>
        </authorList>
    </citation>
    <scope>NUCLEOTIDE SEQUENCE [LARGE SCALE GENOMIC DNA]</scope>
    <source>
        <strain evidence="2 3">NBRC 100142</strain>
    </source>
</reference>
<name>A0ABQ4BWE2_9ACTN</name>
<gene>
    <name evidence="2" type="ORF">Air01nite_09480</name>
</gene>
<dbReference type="RefSeq" id="WP_203700551.1">
    <property type="nucleotide sequence ID" value="NZ_BAAALU010000013.1"/>
</dbReference>
<protein>
    <submittedName>
        <fullName evidence="2">Uncharacterized protein</fullName>
    </submittedName>
</protein>
<accession>A0ABQ4BWE2</accession>
<keyword evidence="1" id="KW-1133">Transmembrane helix</keyword>
<feature type="transmembrane region" description="Helical" evidence="1">
    <location>
        <begin position="39"/>
        <end position="56"/>
    </location>
</feature>